<dbReference type="InterPro" id="IPR027304">
    <property type="entry name" value="Trigger_fact/SurA_dom_sf"/>
</dbReference>
<dbReference type="SUPFAM" id="SSF54534">
    <property type="entry name" value="FKBP-like"/>
    <property type="match status" value="1"/>
</dbReference>
<evidence type="ECO:0000256" key="2">
    <source>
        <dbReference type="ARBA" id="ARBA00022475"/>
    </source>
</evidence>
<dbReference type="OrthoDB" id="9812372at2"/>
<dbReference type="AlphaFoldDB" id="A0A1H7K2M7"/>
<keyword evidence="7" id="KW-0143">Chaperone</keyword>
<dbReference type="PANTHER" id="PTHR47529">
    <property type="entry name" value="PEPTIDYL-PROLYL CIS-TRANS ISOMERASE D"/>
    <property type="match status" value="1"/>
</dbReference>
<evidence type="ECO:0000256" key="8">
    <source>
        <dbReference type="ARBA" id="ARBA00038408"/>
    </source>
</evidence>
<evidence type="ECO:0000256" key="12">
    <source>
        <dbReference type="SAM" id="Phobius"/>
    </source>
</evidence>
<evidence type="ECO:0000313" key="15">
    <source>
        <dbReference type="Proteomes" id="UP000198984"/>
    </source>
</evidence>
<feature type="transmembrane region" description="Helical" evidence="12">
    <location>
        <begin position="12"/>
        <end position="33"/>
    </location>
</feature>
<organism evidence="14 15">
    <name type="scientific">Chitinophaga rupis</name>
    <dbReference type="NCBI Taxonomy" id="573321"/>
    <lineage>
        <taxon>Bacteria</taxon>
        <taxon>Pseudomonadati</taxon>
        <taxon>Bacteroidota</taxon>
        <taxon>Chitinophagia</taxon>
        <taxon>Chitinophagales</taxon>
        <taxon>Chitinophagaceae</taxon>
        <taxon>Chitinophaga</taxon>
    </lineage>
</organism>
<evidence type="ECO:0000313" key="14">
    <source>
        <dbReference type="EMBL" id="SEK81098.1"/>
    </source>
</evidence>
<dbReference type="Pfam" id="PF13623">
    <property type="entry name" value="SurA_N_2"/>
    <property type="match status" value="1"/>
</dbReference>
<dbReference type="STRING" id="573321.SAMN04488505_101931"/>
<protein>
    <recommendedName>
        <fullName evidence="9">Periplasmic chaperone PpiD</fullName>
    </recommendedName>
    <alternativeName>
        <fullName evidence="10">Periplasmic folding chaperone</fullName>
    </alternativeName>
</protein>
<keyword evidence="15" id="KW-1185">Reference proteome</keyword>
<keyword evidence="6 12" id="KW-0472">Membrane</keyword>
<dbReference type="PROSITE" id="PS50198">
    <property type="entry name" value="PPIC_PPIASE_2"/>
    <property type="match status" value="1"/>
</dbReference>
<sequence>MSVIQKIRDKYAVVIIVVICVAIVSFLLQDAFFGKNSLFRRSTSVGKVNGEELEIADYQKRIQDAENGARQQMPNGSIDEQTRQYIREQVWNQFLNEQIMQAQYDKLGIDVTEAEVVDQFNGKNPNPIVVQQFTNPQTGQFDRAEMQRALQNIGQDQSGRMRQALHQLEEMISKTQLQQKYMTLVKQAVYYPKWLAAEQQQENSQTANISYVNVPYATIADSTIKVSDGELNNYITAHKSLFKTEEARKVEYVAFDALPSRADSAAALQQLAALKQEMDTTKEIESFINSNSEIKYFDGYVSKTALMVPNKDTILNLPVGAIYGPYVDNNYLVLAKMLDRKTMPDSVKVRHILIGTQQGLPDSIAHNRADSIERAIKGGADFKALVTQYSDDPGSKANGGEYDITPATQFVKEFKDFAFDGAKGQIKVVKTQFGYHVIEIMDQKNYGPAVKVAYLSKPVDVSKETDSKAYAAASEFAGQNRDQKSFEKNIQEKGYNKRLADNIRPMDFVIPGIGQARELVRWAYEAKKGDASQVFTFENKYVVAVLTGIRQEGTASLDEVRPQVEAEVKKHKKAEQLIAKLGQPASIDAAAKASSQPVLKADGISFSTPFVPSLGFEPKVVGAAFNKSWGTAKVSAPIEGTAGVYVLKVDSYQPAAQPAQDLNTQRAAYEQGIKSMLDQQLFEVLKKQSDVQDNRGKFF</sequence>
<evidence type="ECO:0000256" key="3">
    <source>
        <dbReference type="ARBA" id="ARBA00022519"/>
    </source>
</evidence>
<evidence type="ECO:0000256" key="9">
    <source>
        <dbReference type="ARBA" id="ARBA00040743"/>
    </source>
</evidence>
<proteinExistence type="inferred from homology"/>
<dbReference type="RefSeq" id="WP_089906947.1">
    <property type="nucleotide sequence ID" value="NZ_FOBB01000001.1"/>
</dbReference>
<dbReference type="EMBL" id="FOBB01000001">
    <property type="protein sequence ID" value="SEK81098.1"/>
    <property type="molecule type" value="Genomic_DNA"/>
</dbReference>
<dbReference type="InterPro" id="IPR046357">
    <property type="entry name" value="PPIase_dom_sf"/>
</dbReference>
<gene>
    <name evidence="14" type="ORF">SAMN04488505_101931</name>
</gene>
<dbReference type="GO" id="GO:0005886">
    <property type="term" value="C:plasma membrane"/>
    <property type="evidence" value="ECO:0007669"/>
    <property type="project" value="UniProtKB-SubCell"/>
</dbReference>
<evidence type="ECO:0000256" key="11">
    <source>
        <dbReference type="PROSITE-ProRule" id="PRU00278"/>
    </source>
</evidence>
<reference evidence="14 15" key="1">
    <citation type="submission" date="2016-10" db="EMBL/GenBank/DDBJ databases">
        <authorList>
            <person name="de Groot N.N."/>
        </authorList>
    </citation>
    <scope>NUCLEOTIDE SEQUENCE [LARGE SCALE GENOMIC DNA]</scope>
    <source>
        <strain evidence="14 15">DSM 21039</strain>
    </source>
</reference>
<evidence type="ECO:0000256" key="4">
    <source>
        <dbReference type="ARBA" id="ARBA00022692"/>
    </source>
</evidence>
<evidence type="ECO:0000256" key="1">
    <source>
        <dbReference type="ARBA" id="ARBA00004382"/>
    </source>
</evidence>
<keyword evidence="2" id="KW-1003">Cell membrane</keyword>
<evidence type="ECO:0000256" key="7">
    <source>
        <dbReference type="ARBA" id="ARBA00023186"/>
    </source>
</evidence>
<dbReference type="Proteomes" id="UP000198984">
    <property type="component" value="Unassembled WGS sequence"/>
</dbReference>
<keyword evidence="11" id="KW-0697">Rotamase</keyword>
<dbReference type="InterPro" id="IPR052029">
    <property type="entry name" value="PpiD_chaperone"/>
</dbReference>
<evidence type="ECO:0000259" key="13">
    <source>
        <dbReference type="PROSITE" id="PS50198"/>
    </source>
</evidence>
<accession>A0A1H7K2M7</accession>
<dbReference type="Pfam" id="PF13616">
    <property type="entry name" value="Rotamase_3"/>
    <property type="match status" value="1"/>
</dbReference>
<keyword evidence="3" id="KW-0997">Cell inner membrane</keyword>
<keyword evidence="11 14" id="KW-0413">Isomerase</keyword>
<dbReference type="InterPro" id="IPR000297">
    <property type="entry name" value="PPIase_PpiC"/>
</dbReference>
<evidence type="ECO:0000256" key="10">
    <source>
        <dbReference type="ARBA" id="ARBA00042775"/>
    </source>
</evidence>
<feature type="domain" description="PpiC" evidence="13">
    <location>
        <begin position="344"/>
        <end position="442"/>
    </location>
</feature>
<name>A0A1H7K2M7_9BACT</name>
<dbReference type="SUPFAM" id="SSF109998">
    <property type="entry name" value="Triger factor/SurA peptide-binding domain-like"/>
    <property type="match status" value="1"/>
</dbReference>
<evidence type="ECO:0000256" key="5">
    <source>
        <dbReference type="ARBA" id="ARBA00022989"/>
    </source>
</evidence>
<dbReference type="PANTHER" id="PTHR47529:SF1">
    <property type="entry name" value="PERIPLASMIC CHAPERONE PPID"/>
    <property type="match status" value="1"/>
</dbReference>
<dbReference type="GO" id="GO:0003755">
    <property type="term" value="F:peptidyl-prolyl cis-trans isomerase activity"/>
    <property type="evidence" value="ECO:0007669"/>
    <property type="project" value="UniProtKB-KW"/>
</dbReference>
<comment type="similarity">
    <text evidence="8">Belongs to the PpiD chaperone family.</text>
</comment>
<keyword evidence="5 12" id="KW-1133">Transmembrane helix</keyword>
<evidence type="ECO:0000256" key="6">
    <source>
        <dbReference type="ARBA" id="ARBA00023136"/>
    </source>
</evidence>
<comment type="subcellular location">
    <subcellularLocation>
        <location evidence="1">Cell inner membrane</location>
        <topology evidence="1">Single-pass type II membrane protein</topology>
        <orientation evidence="1">Periplasmic side</orientation>
    </subcellularLocation>
</comment>
<dbReference type="Gene3D" id="3.10.50.40">
    <property type="match status" value="2"/>
</dbReference>
<keyword evidence="4 12" id="KW-0812">Transmembrane</keyword>